<evidence type="ECO:0000313" key="3">
    <source>
        <dbReference type="Proteomes" id="UP000221020"/>
    </source>
</evidence>
<dbReference type="EMBL" id="NVOR01000057">
    <property type="protein sequence ID" value="PED81678.1"/>
    <property type="molecule type" value="Genomic_DNA"/>
</dbReference>
<organism evidence="2 3">
    <name type="scientific">Bacillus pseudomycoides</name>
    <dbReference type="NCBI Taxonomy" id="64104"/>
    <lineage>
        <taxon>Bacteria</taxon>
        <taxon>Bacillati</taxon>
        <taxon>Bacillota</taxon>
        <taxon>Bacilli</taxon>
        <taxon>Bacillales</taxon>
        <taxon>Bacillaceae</taxon>
        <taxon>Bacillus</taxon>
        <taxon>Bacillus cereus group</taxon>
    </lineage>
</organism>
<name>A0AA91VBQ2_9BACI</name>
<gene>
    <name evidence="2" type="ORF">CON65_15945</name>
</gene>
<evidence type="ECO:0000313" key="2">
    <source>
        <dbReference type="EMBL" id="PED81678.1"/>
    </source>
</evidence>
<dbReference type="Pfam" id="PF10934">
    <property type="entry name" value="Sheath_initiator"/>
    <property type="match status" value="1"/>
</dbReference>
<feature type="region of interest" description="Disordered" evidence="1">
    <location>
        <begin position="1"/>
        <end position="21"/>
    </location>
</feature>
<dbReference type="AlphaFoldDB" id="A0AA91VBQ2"/>
<reference evidence="2 3" key="1">
    <citation type="submission" date="2017-09" db="EMBL/GenBank/DDBJ databases">
        <title>Large-scale bioinformatics analysis of Bacillus genomes uncovers conserved roles of natural products in bacterial physiology.</title>
        <authorList>
            <consortium name="Agbiome Team Llc"/>
            <person name="Bleich R.M."/>
            <person name="Grubbs K.J."/>
            <person name="Santa Maria K.C."/>
            <person name="Allen S.E."/>
            <person name="Farag S."/>
            <person name="Shank E.A."/>
            <person name="Bowers A."/>
        </authorList>
    </citation>
    <scope>NUCLEOTIDE SEQUENCE [LARGE SCALE GENOMIC DNA]</scope>
    <source>
        <strain evidence="2 3">AFS092012</strain>
    </source>
</reference>
<comment type="caution">
    <text evidence="2">The sequence shown here is derived from an EMBL/GenBank/DDBJ whole genome shotgun (WGS) entry which is preliminary data.</text>
</comment>
<protein>
    <recommendedName>
        <fullName evidence="4">DUF2634 domain-containing protein</fullName>
    </recommendedName>
</protein>
<dbReference type="RefSeq" id="WP_097894689.1">
    <property type="nucleotide sequence ID" value="NZ_NVOR01000057.1"/>
</dbReference>
<dbReference type="InterPro" id="IPR020288">
    <property type="entry name" value="Sheath_initiator"/>
</dbReference>
<accession>A0AA91VBQ2</accession>
<sequence>MFPVIDESNIPNEEKESQKARHTGKSFLYDFKKGDFVTQNGKLVEVIGTEALKVWIEKIIRTEKFRFRIYEATSDDQYGVTIEDLFSSPLPRAFIESEIKREVTASILTHSEIQSLEDWGFEYKGGRTSIHFTVELIDGAFNFEVVI</sequence>
<dbReference type="Proteomes" id="UP000221020">
    <property type="component" value="Unassembled WGS sequence"/>
</dbReference>
<evidence type="ECO:0000256" key="1">
    <source>
        <dbReference type="SAM" id="MobiDB-lite"/>
    </source>
</evidence>
<evidence type="ECO:0008006" key="4">
    <source>
        <dbReference type="Google" id="ProtNLM"/>
    </source>
</evidence>
<proteinExistence type="predicted"/>